<feature type="compositionally biased region" description="Basic and acidic residues" evidence="1">
    <location>
        <begin position="55"/>
        <end position="69"/>
    </location>
</feature>
<sequence>MDIQTAMSDFGQSDETVNLLNFVDMASSNIKMALDRPSKSKRRVNHRKYLQKQLKRCDSKKPGGKDDLSKTVAKSSRKETHQIGLQIKSLQALFDPRTLHDQHRHDGQQRTTFNLPKAPMRARNLPASFFSEPSSGKNNVGLGSFVQVDAMSTMDANSQMCTLPTDTLESILGHNDLNELLSGTWPETSRESVRTPGSDGSVDTCSSRSFSDSDSFCATSPNPLTRSPSWSPCLNSVSANSPFIQEDTPNPLLFPYNANLDNFQHEFDPVNYRNIIEPEQTQFGQSGLPTFPQAFTRTNSGYHSTSINSWQQYPLEPPFTF</sequence>
<dbReference type="GeneID" id="20248330"/>
<feature type="region of interest" description="Disordered" evidence="1">
    <location>
        <begin position="182"/>
        <end position="212"/>
    </location>
</feature>
<dbReference type="InterPro" id="IPR029359">
    <property type="entry name" value="FAM181"/>
</dbReference>
<evidence type="ECO:0000256" key="1">
    <source>
        <dbReference type="SAM" id="MobiDB-lite"/>
    </source>
</evidence>
<dbReference type="CTD" id="20248330"/>
<dbReference type="STRING" id="225164.V4AX52"/>
<gene>
    <name evidence="2" type="ORF">LOTGIDRAFT_230552</name>
</gene>
<reference evidence="2 3" key="1">
    <citation type="journal article" date="2013" name="Nature">
        <title>Insights into bilaterian evolution from three spiralian genomes.</title>
        <authorList>
            <person name="Simakov O."/>
            <person name="Marletaz F."/>
            <person name="Cho S.J."/>
            <person name="Edsinger-Gonzales E."/>
            <person name="Havlak P."/>
            <person name="Hellsten U."/>
            <person name="Kuo D.H."/>
            <person name="Larsson T."/>
            <person name="Lv J."/>
            <person name="Arendt D."/>
            <person name="Savage R."/>
            <person name="Osoegawa K."/>
            <person name="de Jong P."/>
            <person name="Grimwood J."/>
            <person name="Chapman J.A."/>
            <person name="Shapiro H."/>
            <person name="Aerts A."/>
            <person name="Otillar R.P."/>
            <person name="Terry A.Y."/>
            <person name="Boore J.L."/>
            <person name="Grigoriev I.V."/>
            <person name="Lindberg D.R."/>
            <person name="Seaver E.C."/>
            <person name="Weisblat D.A."/>
            <person name="Putnam N.H."/>
            <person name="Rokhsar D.S."/>
        </authorList>
    </citation>
    <scope>NUCLEOTIDE SEQUENCE [LARGE SCALE GENOMIC DNA]</scope>
</reference>
<dbReference type="PANTHER" id="PTHR33766">
    <property type="entry name" value="PROTEIN FAM181B"/>
    <property type="match status" value="1"/>
</dbReference>
<evidence type="ECO:0000313" key="2">
    <source>
        <dbReference type="EMBL" id="ESP02143.1"/>
    </source>
</evidence>
<dbReference type="PANTHER" id="PTHR33766:SF2">
    <property type="entry name" value="PROTEIN FAM181B"/>
    <property type="match status" value="1"/>
</dbReference>
<proteinExistence type="predicted"/>
<dbReference type="OrthoDB" id="5981837at2759"/>
<dbReference type="InterPro" id="IPR053819">
    <property type="entry name" value="TEADIR3_omega_loop"/>
</dbReference>
<dbReference type="Proteomes" id="UP000030746">
    <property type="component" value="Unassembled WGS sequence"/>
</dbReference>
<accession>V4AX52</accession>
<dbReference type="Pfam" id="PF15238">
    <property type="entry name" value="TEADIR3"/>
    <property type="match status" value="1"/>
</dbReference>
<feature type="region of interest" description="Disordered" evidence="1">
    <location>
        <begin position="54"/>
        <end position="80"/>
    </location>
</feature>
<dbReference type="RefSeq" id="XP_009047301.1">
    <property type="nucleotide sequence ID" value="XM_009049053.1"/>
</dbReference>
<dbReference type="HOGENOM" id="CLU_909867_0_0_1"/>
<dbReference type="EMBL" id="KB200329">
    <property type="protein sequence ID" value="ESP02143.1"/>
    <property type="molecule type" value="Genomic_DNA"/>
</dbReference>
<dbReference type="KEGG" id="lgi:LOTGIDRAFT_230552"/>
<evidence type="ECO:0000313" key="3">
    <source>
        <dbReference type="Proteomes" id="UP000030746"/>
    </source>
</evidence>
<protein>
    <submittedName>
        <fullName evidence="2">Uncharacterized protein</fullName>
    </submittedName>
</protein>
<organism evidence="2 3">
    <name type="scientific">Lottia gigantea</name>
    <name type="common">Giant owl limpet</name>
    <dbReference type="NCBI Taxonomy" id="225164"/>
    <lineage>
        <taxon>Eukaryota</taxon>
        <taxon>Metazoa</taxon>
        <taxon>Spiralia</taxon>
        <taxon>Lophotrochozoa</taxon>
        <taxon>Mollusca</taxon>
        <taxon>Gastropoda</taxon>
        <taxon>Patellogastropoda</taxon>
        <taxon>Lottioidea</taxon>
        <taxon>Lottiidae</taxon>
        <taxon>Lottia</taxon>
    </lineage>
</organism>
<dbReference type="OMA" id="HERCCTD"/>
<keyword evidence="3" id="KW-1185">Reference proteome</keyword>
<dbReference type="AlphaFoldDB" id="V4AX52"/>
<name>V4AX52_LOTGI</name>